<dbReference type="AlphaFoldDB" id="A0A1G9MXM1"/>
<reference evidence="1 2" key="1">
    <citation type="submission" date="2016-10" db="EMBL/GenBank/DDBJ databases">
        <authorList>
            <person name="de Groot N.N."/>
        </authorList>
    </citation>
    <scope>NUCLEOTIDE SEQUENCE [LARGE SCALE GENOMIC DNA]</scope>
    <source>
        <strain evidence="1 2">DSM 797</strain>
    </source>
</reference>
<evidence type="ECO:0000313" key="1">
    <source>
        <dbReference type="EMBL" id="SDL78375.1"/>
    </source>
</evidence>
<keyword evidence="2" id="KW-1185">Reference proteome</keyword>
<name>A0A1G9MXM1_9FIRM</name>
<sequence>MELANVIVDIADLVITFFSDNEWKKFVRVIKKH</sequence>
<dbReference type="Proteomes" id="UP000199068">
    <property type="component" value="Unassembled WGS sequence"/>
</dbReference>
<protein>
    <submittedName>
        <fullName evidence="1">Uncharacterized protein</fullName>
    </submittedName>
</protein>
<proteinExistence type="predicted"/>
<organism evidence="1 2">
    <name type="scientific">Romboutsia lituseburensis DSM 797</name>
    <dbReference type="NCBI Taxonomy" id="1121325"/>
    <lineage>
        <taxon>Bacteria</taxon>
        <taxon>Bacillati</taxon>
        <taxon>Bacillota</taxon>
        <taxon>Clostridia</taxon>
        <taxon>Peptostreptococcales</taxon>
        <taxon>Peptostreptococcaceae</taxon>
        <taxon>Romboutsia</taxon>
    </lineage>
</organism>
<gene>
    <name evidence="1" type="ORF">SAMN04515677_103378</name>
</gene>
<dbReference type="EMBL" id="FNGW01000003">
    <property type="protein sequence ID" value="SDL78375.1"/>
    <property type="molecule type" value="Genomic_DNA"/>
</dbReference>
<accession>A0A1G9MXM1</accession>
<evidence type="ECO:0000313" key="2">
    <source>
        <dbReference type="Proteomes" id="UP000199068"/>
    </source>
</evidence>